<dbReference type="AlphaFoldDB" id="A0A418XB66"/>
<keyword evidence="3" id="KW-1185">Reference proteome</keyword>
<feature type="signal peptide" evidence="1">
    <location>
        <begin position="1"/>
        <end position="22"/>
    </location>
</feature>
<evidence type="ECO:0000256" key="1">
    <source>
        <dbReference type="SAM" id="SignalP"/>
    </source>
</evidence>
<feature type="chain" id="PRO_5019187146" description="Porin" evidence="1">
    <location>
        <begin position="23"/>
        <end position="392"/>
    </location>
</feature>
<evidence type="ECO:0000313" key="3">
    <source>
        <dbReference type="Proteomes" id="UP000284006"/>
    </source>
</evidence>
<dbReference type="OrthoDB" id="5493663at2"/>
<proteinExistence type="predicted"/>
<comment type="caution">
    <text evidence="2">The sequence shown here is derived from an EMBL/GenBank/DDBJ whole genome shotgun (WGS) entry which is preliminary data.</text>
</comment>
<dbReference type="EMBL" id="QYUP01000162">
    <property type="protein sequence ID" value="RJG09583.1"/>
    <property type="molecule type" value="Genomic_DNA"/>
</dbReference>
<accession>A0A418XB66</accession>
<dbReference type="SUPFAM" id="SSF56935">
    <property type="entry name" value="Porins"/>
    <property type="match status" value="1"/>
</dbReference>
<dbReference type="Proteomes" id="UP000284006">
    <property type="component" value="Unassembled WGS sequence"/>
</dbReference>
<dbReference type="PROSITE" id="PS51257">
    <property type="entry name" value="PROKAR_LIPOPROTEIN"/>
    <property type="match status" value="1"/>
</dbReference>
<sequence>MRSLILILMPALLSLACGAATAADPPEAPAGAGSGFYSRINLLGFGLYQDTRANNLANPGNRLEIPRYQAELNLRPDFNLDAGRFEFGLKPRLRIARTKVEHRFGREVNDTVDEAFINEGFVRFRLTDSVLLNAGRENLQWGPSALLSPSNPFNASNGRNNPNLELPGLDYARAVFVASPSVTVSAIANTGAGRLEHAGPYRKAYAAKLDYTGDGHFASVLVSRRDGDSYRIGGFAGWNASDALLLYAEGSTGEDSGARRDRQLLAGGAYTLESGATLTGELFVNNAGCPDAHIATCIQMRGVLVDALHPLVRRRYAMLQYADTKIGGNVNLVVRLIRNLDDRSVQLVANAEYELGEHWQLYLIPTFYHGQERSEFGALLRKSVFFGASYTF</sequence>
<organism evidence="2 3">
    <name type="scientific">Massilia cavernae</name>
    <dbReference type="NCBI Taxonomy" id="2320864"/>
    <lineage>
        <taxon>Bacteria</taxon>
        <taxon>Pseudomonadati</taxon>
        <taxon>Pseudomonadota</taxon>
        <taxon>Betaproteobacteria</taxon>
        <taxon>Burkholderiales</taxon>
        <taxon>Oxalobacteraceae</taxon>
        <taxon>Telluria group</taxon>
        <taxon>Massilia</taxon>
    </lineage>
</organism>
<keyword evidence="1" id="KW-0732">Signal</keyword>
<reference evidence="2 3" key="1">
    <citation type="submission" date="2018-09" db="EMBL/GenBank/DDBJ databases">
        <authorList>
            <person name="Zhu H."/>
        </authorList>
    </citation>
    <scope>NUCLEOTIDE SEQUENCE [LARGE SCALE GENOMIC DNA]</scope>
    <source>
        <strain evidence="2 3">K1S02-61</strain>
    </source>
</reference>
<dbReference type="RefSeq" id="WP_119812791.1">
    <property type="nucleotide sequence ID" value="NZ_QYUP01000162.1"/>
</dbReference>
<evidence type="ECO:0000313" key="2">
    <source>
        <dbReference type="EMBL" id="RJG09583.1"/>
    </source>
</evidence>
<name>A0A418XB66_9BURK</name>
<gene>
    <name evidence="2" type="ORF">D3872_21980</name>
</gene>
<evidence type="ECO:0008006" key="4">
    <source>
        <dbReference type="Google" id="ProtNLM"/>
    </source>
</evidence>
<protein>
    <recommendedName>
        <fullName evidence="4">Porin</fullName>
    </recommendedName>
</protein>